<dbReference type="Proteomes" id="UP001219525">
    <property type="component" value="Unassembled WGS sequence"/>
</dbReference>
<comment type="caution">
    <text evidence="1">The sequence shown here is derived from an EMBL/GenBank/DDBJ whole genome shotgun (WGS) entry which is preliminary data.</text>
</comment>
<gene>
    <name evidence="1" type="ORF">GGX14DRAFT_398307</name>
</gene>
<name>A0AAD6V6Q0_9AGAR</name>
<protein>
    <submittedName>
        <fullName evidence="1">Uncharacterized protein</fullName>
    </submittedName>
</protein>
<dbReference type="AlphaFoldDB" id="A0AAD6V6Q0"/>
<reference evidence="1" key="1">
    <citation type="submission" date="2023-03" db="EMBL/GenBank/DDBJ databases">
        <title>Massive genome expansion in bonnet fungi (Mycena s.s.) driven by repeated elements and novel gene families across ecological guilds.</title>
        <authorList>
            <consortium name="Lawrence Berkeley National Laboratory"/>
            <person name="Harder C.B."/>
            <person name="Miyauchi S."/>
            <person name="Viragh M."/>
            <person name="Kuo A."/>
            <person name="Thoen E."/>
            <person name="Andreopoulos B."/>
            <person name="Lu D."/>
            <person name="Skrede I."/>
            <person name="Drula E."/>
            <person name="Henrissat B."/>
            <person name="Morin E."/>
            <person name="Kohler A."/>
            <person name="Barry K."/>
            <person name="LaButti K."/>
            <person name="Morin E."/>
            <person name="Salamov A."/>
            <person name="Lipzen A."/>
            <person name="Mereny Z."/>
            <person name="Hegedus B."/>
            <person name="Baldrian P."/>
            <person name="Stursova M."/>
            <person name="Weitz H."/>
            <person name="Taylor A."/>
            <person name="Grigoriev I.V."/>
            <person name="Nagy L.G."/>
            <person name="Martin F."/>
            <person name="Kauserud H."/>
        </authorList>
    </citation>
    <scope>NUCLEOTIDE SEQUENCE</scope>
    <source>
        <strain evidence="1">9144</strain>
    </source>
</reference>
<sequence length="470" mass="52598">MFLEGCPGLPPSLHDSPFQVFKAVWVEDRIDPISAKATPLTREDLAYTLQSFNNFRSSGIWLVPLKGPVSSDQLGPVSALVEKYFKSSKESSKEEDGREDAFTTGVMRRGERPCQITGENVSIQAAHLIPLAMGTSVLALIVHSFNTICNKASDFIDAGPNAVEEDAVFADIREQFPFDHIAASINNGLNGWVIGSHYHDAQDRHRRWTRNPVTNHLIWLCNPTSETTTAKMSFGFWKEGLTSEHLKLRPEDPRAIFCSNTEGHPVVQQPKKSFMLHCCNMLLVFAYRYLSYSKRRQLKAVAKVLARKLLEASVESSGGAEDKDEGRPLKRIRLEEHTVVLDYTQLGNPGMSNPNYIRRNLIDSRKTASGSNKLNLSTLVGSVSSSEKVLLGADIFSDLLADTCIMLDEDDEEGYSREEAMKALRTHYPHLPRSLELEELMDYHENQKETLSIYLYLLAGLAANAAQYSE</sequence>
<evidence type="ECO:0000313" key="1">
    <source>
        <dbReference type="EMBL" id="KAJ7204477.1"/>
    </source>
</evidence>
<evidence type="ECO:0000313" key="2">
    <source>
        <dbReference type="Proteomes" id="UP001219525"/>
    </source>
</evidence>
<keyword evidence="2" id="KW-1185">Reference proteome</keyword>
<proteinExistence type="predicted"/>
<accession>A0AAD6V6Q0</accession>
<organism evidence="1 2">
    <name type="scientific">Mycena pura</name>
    <dbReference type="NCBI Taxonomy" id="153505"/>
    <lineage>
        <taxon>Eukaryota</taxon>
        <taxon>Fungi</taxon>
        <taxon>Dikarya</taxon>
        <taxon>Basidiomycota</taxon>
        <taxon>Agaricomycotina</taxon>
        <taxon>Agaricomycetes</taxon>
        <taxon>Agaricomycetidae</taxon>
        <taxon>Agaricales</taxon>
        <taxon>Marasmiineae</taxon>
        <taxon>Mycenaceae</taxon>
        <taxon>Mycena</taxon>
    </lineage>
</organism>
<dbReference type="EMBL" id="JARJCW010000047">
    <property type="protein sequence ID" value="KAJ7204477.1"/>
    <property type="molecule type" value="Genomic_DNA"/>
</dbReference>